<reference evidence="1 2" key="1">
    <citation type="journal article" date="2012" name="J. Bacteriol.">
        <title>Genome sequence of proteorhodopsin-containing sea ice bacterium Glaciecola punicea ACAM 611T.</title>
        <authorList>
            <person name="Qin Q.-L."/>
            <person name="Xie B.-B."/>
            <person name="Shu Y.-L."/>
            <person name="Rong J.-C."/>
            <person name="Zhao D.-L."/>
            <person name="Zhang X.-Y."/>
            <person name="Chen X.-L."/>
            <person name="Zhou B.-C."/>
            <person name="Zhanga Y.-Z."/>
        </authorList>
    </citation>
    <scope>NUCLEOTIDE SEQUENCE [LARGE SCALE GENOMIC DNA]</scope>
    <source>
        <strain evidence="1 2">ACAM 611</strain>
    </source>
</reference>
<gene>
    <name evidence="1" type="ORF">GPUN_2065</name>
</gene>
<accession>H5TD03</accession>
<protein>
    <recommendedName>
        <fullName evidence="3">PRC-barrel domain-containing protein</fullName>
    </recommendedName>
</protein>
<dbReference type="SUPFAM" id="SSF50346">
    <property type="entry name" value="PRC-barrel domain"/>
    <property type="match status" value="2"/>
</dbReference>
<proteinExistence type="predicted"/>
<dbReference type="EMBL" id="BAET01000022">
    <property type="protein sequence ID" value="GAB56180.1"/>
    <property type="molecule type" value="Genomic_DNA"/>
</dbReference>
<evidence type="ECO:0008006" key="3">
    <source>
        <dbReference type="Google" id="ProtNLM"/>
    </source>
</evidence>
<keyword evidence="2" id="KW-1185">Reference proteome</keyword>
<dbReference type="GO" id="GO:0030077">
    <property type="term" value="C:plasma membrane light-harvesting complex"/>
    <property type="evidence" value="ECO:0007669"/>
    <property type="project" value="InterPro"/>
</dbReference>
<dbReference type="eggNOG" id="COG3861">
    <property type="taxonomic scope" value="Bacteria"/>
</dbReference>
<evidence type="ECO:0000313" key="1">
    <source>
        <dbReference type="EMBL" id="GAB56180.1"/>
    </source>
</evidence>
<sequence>MLISSDQLNSSRIKASDGELGHIKDVYFDDQNWTVRFLVVDTSRWMPLSQKVLLSPISLRDFNKEDEELAVSMTMEKVKDSPKVEDQDTVSRGFEKQYYEYFGYGYYWTGMDLWGDYLYPGALTAPGTIVHTEIEQDDREKNNHLRSAQEVLEYDIHIDSADSAQLEDFIWDSYNWSLKYLVVDTGDWLPETKKVLVACKHIDSIRWDTKSVKLNISVAQIAQCAEYDPDNMPDHT</sequence>
<dbReference type="STRING" id="56804.BAE46_11775"/>
<dbReference type="InterPro" id="IPR014747">
    <property type="entry name" value="Bac_photo_RC_H_C"/>
</dbReference>
<dbReference type="InterPro" id="IPR011033">
    <property type="entry name" value="PRC_barrel-like_sf"/>
</dbReference>
<reference evidence="1 2" key="2">
    <citation type="journal article" date="2017" name="Antonie Van Leeuwenhoek">
        <title>Rhizobium rhizosphaerae sp. nov., a novel species isolated from rice rhizosphere.</title>
        <authorList>
            <person name="Zhao J.J."/>
            <person name="Zhang J."/>
            <person name="Zhang R.J."/>
            <person name="Zhang C.W."/>
            <person name="Yin H.Q."/>
            <person name="Zhang X.X."/>
        </authorList>
    </citation>
    <scope>NUCLEOTIDE SEQUENCE [LARGE SCALE GENOMIC DNA]</scope>
    <source>
        <strain evidence="1 2">ACAM 611</strain>
    </source>
</reference>
<dbReference type="AlphaFoldDB" id="H5TD03"/>
<dbReference type="GO" id="GO:0019684">
    <property type="term" value="P:photosynthesis, light reaction"/>
    <property type="evidence" value="ECO:0007669"/>
    <property type="project" value="InterPro"/>
</dbReference>
<comment type="caution">
    <text evidence="1">The sequence shown here is derived from an EMBL/GenBank/DDBJ whole genome shotgun (WGS) entry which is preliminary data.</text>
</comment>
<organism evidence="1 2">
    <name type="scientific">Glaciecola punicea ACAM 611</name>
    <dbReference type="NCBI Taxonomy" id="1121923"/>
    <lineage>
        <taxon>Bacteria</taxon>
        <taxon>Pseudomonadati</taxon>
        <taxon>Pseudomonadota</taxon>
        <taxon>Gammaproteobacteria</taxon>
        <taxon>Alteromonadales</taxon>
        <taxon>Alteromonadaceae</taxon>
        <taxon>Glaciecola</taxon>
    </lineage>
</organism>
<dbReference type="Proteomes" id="UP000053586">
    <property type="component" value="Unassembled WGS sequence"/>
</dbReference>
<evidence type="ECO:0000313" key="2">
    <source>
        <dbReference type="Proteomes" id="UP000053586"/>
    </source>
</evidence>
<dbReference type="OrthoDB" id="9793882at2"/>
<dbReference type="RefSeq" id="WP_006006048.1">
    <property type="nucleotide sequence ID" value="NZ_BAET01000022.1"/>
</dbReference>
<name>H5TD03_9ALTE</name>
<dbReference type="Gene3D" id="3.90.50.10">
    <property type="entry name" value="Photosynthetic Reaction Center, subunit H, domain 2"/>
    <property type="match status" value="2"/>
</dbReference>